<keyword evidence="2" id="KW-1185">Reference proteome</keyword>
<evidence type="ECO:0000313" key="1">
    <source>
        <dbReference type="EMBL" id="SPD86777.1"/>
    </source>
</evidence>
<protein>
    <submittedName>
        <fullName evidence="1">Uncharacterized protein</fullName>
    </submittedName>
</protein>
<sequence length="85" mass="8920">MRPGAAMASTPLSVRSRSALSSSYLLGVCWTRVTLRTNPTAIAGQSPAGDTQTPRAEGSINFRRLLALARSTSGDSRWRAASALG</sequence>
<accession>A0A2N9JF93</accession>
<evidence type="ECO:0000313" key="2">
    <source>
        <dbReference type="Proteomes" id="UP000238164"/>
    </source>
</evidence>
<dbReference type="EMBL" id="LT985188">
    <property type="protein sequence ID" value="SPD86777.1"/>
    <property type="molecule type" value="Genomic_DNA"/>
</dbReference>
<organism evidence="1 2">
    <name type="scientific">Micropruina glycogenica</name>
    <dbReference type="NCBI Taxonomy" id="75385"/>
    <lineage>
        <taxon>Bacteria</taxon>
        <taxon>Bacillati</taxon>
        <taxon>Actinomycetota</taxon>
        <taxon>Actinomycetes</taxon>
        <taxon>Propionibacteriales</taxon>
        <taxon>Nocardioidaceae</taxon>
        <taxon>Micropruina</taxon>
    </lineage>
</organism>
<dbReference type="AlphaFoldDB" id="A0A2N9JF93"/>
<gene>
    <name evidence="1" type="ORF">MPLG2_1741</name>
</gene>
<dbReference type="KEGG" id="mgg:MPLG2_1741"/>
<reference evidence="1 2" key="1">
    <citation type="submission" date="2018-02" db="EMBL/GenBank/DDBJ databases">
        <authorList>
            <person name="Cohen D.B."/>
            <person name="Kent A.D."/>
        </authorList>
    </citation>
    <scope>NUCLEOTIDE SEQUENCE [LARGE SCALE GENOMIC DNA]</scope>
    <source>
        <strain evidence="1">1</strain>
    </source>
</reference>
<name>A0A2N9JF93_9ACTN</name>
<proteinExistence type="predicted"/>
<dbReference type="Proteomes" id="UP000238164">
    <property type="component" value="Chromosome 1"/>
</dbReference>